<organism evidence="1">
    <name type="scientific">bioreactor metagenome</name>
    <dbReference type="NCBI Taxonomy" id="1076179"/>
    <lineage>
        <taxon>unclassified sequences</taxon>
        <taxon>metagenomes</taxon>
        <taxon>ecological metagenomes</taxon>
    </lineage>
</organism>
<evidence type="ECO:0008006" key="2">
    <source>
        <dbReference type="Google" id="ProtNLM"/>
    </source>
</evidence>
<dbReference type="EMBL" id="VSSQ01002293">
    <property type="protein sequence ID" value="MPM14517.1"/>
    <property type="molecule type" value="Genomic_DNA"/>
</dbReference>
<dbReference type="PROSITE" id="PS51257">
    <property type="entry name" value="PROKAR_LIPOPROTEIN"/>
    <property type="match status" value="1"/>
</dbReference>
<accession>A0A644XF20</accession>
<evidence type="ECO:0000313" key="1">
    <source>
        <dbReference type="EMBL" id="MPM14517.1"/>
    </source>
</evidence>
<gene>
    <name evidence="1" type="ORF">SDC9_60881</name>
</gene>
<comment type="caution">
    <text evidence="1">The sequence shown here is derived from an EMBL/GenBank/DDBJ whole genome shotgun (WGS) entry which is preliminary data.</text>
</comment>
<name>A0A644XF20_9ZZZZ</name>
<sequence length="140" mass="15480">MKRIFNIFLIAVMTATILVACQPDDDDDIPTTDPRADYQGIWLCSEVGGQSYTVNISIDTTTQSQIKLFNFHHQGFEEFAKGIVTGTTVTLNPQTMCLGTVTIEGTATMQSNKTTMDFYYTVNNGVDLDTIQAVYTKQSS</sequence>
<reference evidence="1" key="1">
    <citation type="submission" date="2019-08" db="EMBL/GenBank/DDBJ databases">
        <authorList>
            <person name="Kucharzyk K."/>
            <person name="Murdoch R.W."/>
            <person name="Higgins S."/>
            <person name="Loffler F."/>
        </authorList>
    </citation>
    <scope>NUCLEOTIDE SEQUENCE</scope>
</reference>
<proteinExistence type="predicted"/>
<protein>
    <recommendedName>
        <fullName evidence="2">Lipocalin-like domain-containing protein</fullName>
    </recommendedName>
</protein>
<dbReference type="AlphaFoldDB" id="A0A644XF20"/>